<reference evidence="2 3" key="1">
    <citation type="submission" date="2013-11" db="EMBL/GenBank/DDBJ databases">
        <title>The Damaraland mole rat (Fukomys damarensis) genome and evolution of African mole rats.</title>
        <authorList>
            <person name="Gladyshev V.N."/>
            <person name="Fang X."/>
        </authorList>
    </citation>
    <scope>NUCLEOTIDE SEQUENCE [LARGE SCALE GENOMIC DNA]</scope>
    <source>
        <tissue evidence="2">Liver</tissue>
    </source>
</reference>
<dbReference type="Proteomes" id="UP000028990">
    <property type="component" value="Unassembled WGS sequence"/>
</dbReference>
<feature type="region of interest" description="Disordered" evidence="1">
    <location>
        <begin position="101"/>
        <end position="143"/>
    </location>
</feature>
<proteinExistence type="predicted"/>
<accession>A0A091CUK1</accession>
<keyword evidence="3" id="KW-1185">Reference proteome</keyword>
<evidence type="ECO:0000313" key="2">
    <source>
        <dbReference type="EMBL" id="KFO23189.1"/>
    </source>
</evidence>
<gene>
    <name evidence="2" type="ORF">H920_15354</name>
</gene>
<evidence type="ECO:0000313" key="3">
    <source>
        <dbReference type="Proteomes" id="UP000028990"/>
    </source>
</evidence>
<organism evidence="2 3">
    <name type="scientific">Fukomys damarensis</name>
    <name type="common">Damaraland mole rat</name>
    <name type="synonym">Cryptomys damarensis</name>
    <dbReference type="NCBI Taxonomy" id="885580"/>
    <lineage>
        <taxon>Eukaryota</taxon>
        <taxon>Metazoa</taxon>
        <taxon>Chordata</taxon>
        <taxon>Craniata</taxon>
        <taxon>Vertebrata</taxon>
        <taxon>Euteleostomi</taxon>
        <taxon>Mammalia</taxon>
        <taxon>Eutheria</taxon>
        <taxon>Euarchontoglires</taxon>
        <taxon>Glires</taxon>
        <taxon>Rodentia</taxon>
        <taxon>Hystricomorpha</taxon>
        <taxon>Bathyergidae</taxon>
        <taxon>Fukomys</taxon>
    </lineage>
</organism>
<protein>
    <submittedName>
        <fullName evidence="2">Uncharacterized protein</fullName>
    </submittedName>
</protein>
<name>A0A091CUK1_FUKDA</name>
<evidence type="ECO:0000256" key="1">
    <source>
        <dbReference type="SAM" id="MobiDB-lite"/>
    </source>
</evidence>
<sequence length="143" mass="15603">MGGAPRASAARLTVTLRSVGLPDHAGPSLPLASERLQRVDGERLRVEDSCPLLPEHSPKLLRPSKANSFDDYHKTLSHVASLGIPQKATFAIARSRFARESRVPSSVSLSGEMNHLCPTPEEHPTESQPELDHVTETHETEDV</sequence>
<feature type="compositionally biased region" description="Basic and acidic residues" evidence="1">
    <location>
        <begin position="120"/>
        <end position="143"/>
    </location>
</feature>
<dbReference type="EMBL" id="KN123809">
    <property type="protein sequence ID" value="KFO23189.1"/>
    <property type="molecule type" value="Genomic_DNA"/>
</dbReference>
<dbReference type="AlphaFoldDB" id="A0A091CUK1"/>